<protein>
    <submittedName>
        <fullName evidence="3">Uncharacterized protein</fullName>
    </submittedName>
</protein>
<evidence type="ECO:0000256" key="1">
    <source>
        <dbReference type="SAM" id="MobiDB-lite"/>
    </source>
</evidence>
<evidence type="ECO:0000313" key="3">
    <source>
        <dbReference type="WBParaSite" id="L893_g21916.t1"/>
    </source>
</evidence>
<dbReference type="Proteomes" id="UP000095287">
    <property type="component" value="Unplaced"/>
</dbReference>
<reference evidence="3" key="1">
    <citation type="submission" date="2016-11" db="UniProtKB">
        <authorList>
            <consortium name="WormBaseParasite"/>
        </authorList>
    </citation>
    <scope>IDENTIFICATION</scope>
</reference>
<name>A0A1I7Z1N9_9BILA</name>
<accession>A0A1I7Z1N9</accession>
<feature type="region of interest" description="Disordered" evidence="1">
    <location>
        <begin position="8"/>
        <end position="36"/>
    </location>
</feature>
<feature type="compositionally biased region" description="Low complexity" evidence="1">
    <location>
        <begin position="26"/>
        <end position="36"/>
    </location>
</feature>
<keyword evidence="2" id="KW-1185">Reference proteome</keyword>
<sequence length="106" mass="11603">MLRLAELLSDNDVEEMRRRRQKKKSASTSSSSCLEATLSSGALRRAISDETHCRLGRKQCRLSEGPGDALQEFNHSGDSSALFILVDGVSKSRESSMTISGSRKQA</sequence>
<dbReference type="AlphaFoldDB" id="A0A1I7Z1N9"/>
<dbReference type="WBParaSite" id="L893_g21916.t1">
    <property type="protein sequence ID" value="L893_g21916.t1"/>
    <property type="gene ID" value="L893_g21916"/>
</dbReference>
<organism evidence="2 3">
    <name type="scientific">Steinernema glaseri</name>
    <dbReference type="NCBI Taxonomy" id="37863"/>
    <lineage>
        <taxon>Eukaryota</taxon>
        <taxon>Metazoa</taxon>
        <taxon>Ecdysozoa</taxon>
        <taxon>Nematoda</taxon>
        <taxon>Chromadorea</taxon>
        <taxon>Rhabditida</taxon>
        <taxon>Tylenchina</taxon>
        <taxon>Panagrolaimomorpha</taxon>
        <taxon>Strongyloidoidea</taxon>
        <taxon>Steinernematidae</taxon>
        <taxon>Steinernema</taxon>
    </lineage>
</organism>
<proteinExistence type="predicted"/>
<evidence type="ECO:0000313" key="2">
    <source>
        <dbReference type="Proteomes" id="UP000095287"/>
    </source>
</evidence>